<evidence type="ECO:0000256" key="3">
    <source>
        <dbReference type="ARBA" id="ARBA00013355"/>
    </source>
</evidence>
<feature type="domain" description="Thymidylate kinase-like" evidence="12">
    <location>
        <begin position="8"/>
        <end position="195"/>
    </location>
</feature>
<keyword evidence="5 11" id="KW-0545">Nucleotide biosynthesis</keyword>
<reference evidence="13 14" key="1">
    <citation type="journal article" date="2019" name="Int. J. Syst. Evol. Microbiol.">
        <title>The Global Catalogue of Microorganisms (GCM) 10K type strain sequencing project: providing services to taxonomists for standard genome sequencing and annotation.</title>
        <authorList>
            <consortium name="The Broad Institute Genomics Platform"/>
            <consortium name="The Broad Institute Genome Sequencing Center for Infectious Disease"/>
            <person name="Wu L."/>
            <person name="Ma J."/>
        </authorList>
    </citation>
    <scope>NUCLEOTIDE SEQUENCE [LARGE SCALE GENOMIC DNA]</scope>
    <source>
        <strain evidence="13 14">CGMCC 1.12689</strain>
    </source>
</reference>
<dbReference type="PANTHER" id="PTHR10344">
    <property type="entry name" value="THYMIDYLATE KINASE"/>
    <property type="match status" value="1"/>
</dbReference>
<comment type="similarity">
    <text evidence="1 11">Belongs to the thymidylate kinase family.</text>
</comment>
<evidence type="ECO:0000313" key="13">
    <source>
        <dbReference type="EMBL" id="MFD1570145.1"/>
    </source>
</evidence>
<gene>
    <name evidence="11 13" type="primary">tmk</name>
    <name evidence="13" type="ORF">ACFR9T_06035</name>
</gene>
<proteinExistence type="inferred from homology"/>
<keyword evidence="6 11" id="KW-0547">Nucleotide-binding</keyword>
<evidence type="ECO:0000313" key="14">
    <source>
        <dbReference type="Proteomes" id="UP001597185"/>
    </source>
</evidence>
<dbReference type="InterPro" id="IPR027417">
    <property type="entry name" value="P-loop_NTPase"/>
</dbReference>
<keyword evidence="8 11" id="KW-0067">ATP-binding</keyword>
<evidence type="ECO:0000256" key="11">
    <source>
        <dbReference type="HAMAP-Rule" id="MF_00165"/>
    </source>
</evidence>
<evidence type="ECO:0000256" key="4">
    <source>
        <dbReference type="ARBA" id="ARBA00022679"/>
    </source>
</evidence>
<name>A0ABD6BZ57_9EURY</name>
<comment type="caution">
    <text evidence="13">The sequence shown here is derived from an EMBL/GenBank/DDBJ whole genome shotgun (WGS) entry which is preliminary data.</text>
</comment>
<comment type="caution">
    <text evidence="11">Lacks conserved residue(s) required for the propagation of feature annotation.</text>
</comment>
<protein>
    <recommendedName>
        <fullName evidence="3 11">Probable thymidylate kinase</fullName>
        <ecNumber evidence="2 11">2.7.4.9</ecNumber>
    </recommendedName>
    <alternativeName>
        <fullName evidence="9 11">dTMP kinase</fullName>
    </alternativeName>
</protein>
<dbReference type="EMBL" id="JBHUDB010000002">
    <property type="protein sequence ID" value="MFD1570145.1"/>
    <property type="molecule type" value="Genomic_DNA"/>
</dbReference>
<evidence type="ECO:0000256" key="6">
    <source>
        <dbReference type="ARBA" id="ARBA00022741"/>
    </source>
</evidence>
<evidence type="ECO:0000256" key="8">
    <source>
        <dbReference type="ARBA" id="ARBA00022840"/>
    </source>
</evidence>
<evidence type="ECO:0000256" key="9">
    <source>
        <dbReference type="ARBA" id="ARBA00029962"/>
    </source>
</evidence>
<dbReference type="GO" id="GO:0005524">
    <property type="term" value="F:ATP binding"/>
    <property type="evidence" value="ECO:0007669"/>
    <property type="project" value="UniProtKB-UniRule"/>
</dbReference>
<dbReference type="InterPro" id="IPR018095">
    <property type="entry name" value="Thymidylate_kin_CS"/>
</dbReference>
<dbReference type="Proteomes" id="UP001597185">
    <property type="component" value="Unassembled WGS sequence"/>
</dbReference>
<keyword evidence="7 11" id="KW-0418">Kinase</keyword>
<evidence type="ECO:0000259" key="12">
    <source>
        <dbReference type="Pfam" id="PF02223"/>
    </source>
</evidence>
<dbReference type="Pfam" id="PF02223">
    <property type="entry name" value="Thymidylate_kin"/>
    <property type="match status" value="1"/>
</dbReference>
<evidence type="ECO:0000256" key="7">
    <source>
        <dbReference type="ARBA" id="ARBA00022777"/>
    </source>
</evidence>
<dbReference type="HAMAP" id="MF_00165">
    <property type="entry name" value="Thymidylate_kinase"/>
    <property type="match status" value="1"/>
</dbReference>
<evidence type="ECO:0000256" key="5">
    <source>
        <dbReference type="ARBA" id="ARBA00022727"/>
    </source>
</evidence>
<evidence type="ECO:0000256" key="10">
    <source>
        <dbReference type="ARBA" id="ARBA00048743"/>
    </source>
</evidence>
<dbReference type="PANTHER" id="PTHR10344:SF4">
    <property type="entry name" value="UMP-CMP KINASE 2, MITOCHONDRIAL"/>
    <property type="match status" value="1"/>
</dbReference>
<dbReference type="AlphaFoldDB" id="A0ABD6BZ57"/>
<dbReference type="NCBIfam" id="TIGR00041">
    <property type="entry name" value="DTMP_kinase"/>
    <property type="match status" value="1"/>
</dbReference>
<comment type="catalytic activity">
    <reaction evidence="10 11">
        <text>dTMP + ATP = dTDP + ADP</text>
        <dbReference type="Rhea" id="RHEA:13517"/>
        <dbReference type="ChEBI" id="CHEBI:30616"/>
        <dbReference type="ChEBI" id="CHEBI:58369"/>
        <dbReference type="ChEBI" id="CHEBI:63528"/>
        <dbReference type="ChEBI" id="CHEBI:456216"/>
        <dbReference type="EC" id="2.7.4.9"/>
    </reaction>
</comment>
<dbReference type="InterPro" id="IPR039430">
    <property type="entry name" value="Thymidylate_kin-like_dom"/>
</dbReference>
<dbReference type="SUPFAM" id="SSF52540">
    <property type="entry name" value="P-loop containing nucleoside triphosphate hydrolases"/>
    <property type="match status" value="1"/>
</dbReference>
<dbReference type="Gene3D" id="3.40.50.300">
    <property type="entry name" value="P-loop containing nucleotide triphosphate hydrolases"/>
    <property type="match status" value="1"/>
</dbReference>
<dbReference type="CDD" id="cd01672">
    <property type="entry name" value="TMPK"/>
    <property type="match status" value="1"/>
</dbReference>
<organism evidence="13 14">
    <name type="scientific">Halorubrum laminariae</name>
    <dbReference type="NCBI Taxonomy" id="1433523"/>
    <lineage>
        <taxon>Archaea</taxon>
        <taxon>Methanobacteriati</taxon>
        <taxon>Methanobacteriota</taxon>
        <taxon>Stenosarchaea group</taxon>
        <taxon>Halobacteria</taxon>
        <taxon>Halobacteriales</taxon>
        <taxon>Haloferacaceae</taxon>
        <taxon>Halorubrum</taxon>
    </lineage>
</organism>
<accession>A0ABD6BZ57</accession>
<sequence length="209" mass="22844">MTGRFISIEGVDGAGTTTQAQAVADELVERHDGLTEDDILVTAEPTDGEIGRLIRTGLAGDIELSQQALALLFAADRVNHIKTTIEPALNDGKTVITDRYYLSSYAYQQEAGSPLDWLQTINKHALTPDLTVYLDVDLNECFNRMGDRDSTDIFEEREFLAKIQANYHTTIETLAEQGEPLSVVEGNHAEETVTDAIIDAIADADSTSL</sequence>
<dbReference type="PROSITE" id="PS01331">
    <property type="entry name" value="THYMIDYLATE_KINASE"/>
    <property type="match status" value="1"/>
</dbReference>
<dbReference type="EC" id="2.7.4.9" evidence="2 11"/>
<evidence type="ECO:0000256" key="1">
    <source>
        <dbReference type="ARBA" id="ARBA00009776"/>
    </source>
</evidence>
<evidence type="ECO:0000256" key="2">
    <source>
        <dbReference type="ARBA" id="ARBA00012980"/>
    </source>
</evidence>
<dbReference type="GO" id="GO:0004798">
    <property type="term" value="F:dTMP kinase activity"/>
    <property type="evidence" value="ECO:0007669"/>
    <property type="project" value="UniProtKB-UniRule"/>
</dbReference>
<dbReference type="InterPro" id="IPR018094">
    <property type="entry name" value="Thymidylate_kinase"/>
</dbReference>
<dbReference type="RefSeq" id="WP_256397046.1">
    <property type="nucleotide sequence ID" value="NZ_JANHDL010000004.1"/>
</dbReference>
<dbReference type="GO" id="GO:0006235">
    <property type="term" value="P:dTTP biosynthetic process"/>
    <property type="evidence" value="ECO:0007669"/>
    <property type="project" value="UniProtKB-UniRule"/>
</dbReference>
<keyword evidence="14" id="KW-1185">Reference proteome</keyword>
<keyword evidence="4 11" id="KW-0808">Transferase</keyword>